<feature type="compositionally biased region" description="Pro residues" evidence="1">
    <location>
        <begin position="74"/>
        <end position="103"/>
    </location>
</feature>
<feature type="region of interest" description="Disordered" evidence="1">
    <location>
        <begin position="1"/>
        <end position="167"/>
    </location>
</feature>
<dbReference type="InterPro" id="IPR008979">
    <property type="entry name" value="Galactose-bd-like_sf"/>
</dbReference>
<dbReference type="AlphaFoldDB" id="A0AAE3YIT9"/>
<feature type="compositionally biased region" description="Low complexity" evidence="1">
    <location>
        <begin position="109"/>
        <end position="120"/>
    </location>
</feature>
<evidence type="ECO:0000313" key="3">
    <source>
        <dbReference type="EMBL" id="MDR7274280.1"/>
    </source>
</evidence>
<organism evidence="3 4">
    <name type="scientific">Catenuloplanes atrovinosus</name>
    <dbReference type="NCBI Taxonomy" id="137266"/>
    <lineage>
        <taxon>Bacteria</taxon>
        <taxon>Bacillati</taxon>
        <taxon>Actinomycetota</taxon>
        <taxon>Actinomycetes</taxon>
        <taxon>Micromonosporales</taxon>
        <taxon>Micromonosporaceae</taxon>
        <taxon>Catenuloplanes</taxon>
    </lineage>
</organism>
<name>A0AAE3YIT9_9ACTN</name>
<dbReference type="Gene3D" id="2.60.120.260">
    <property type="entry name" value="Galactose-binding domain-like"/>
    <property type="match status" value="1"/>
</dbReference>
<gene>
    <name evidence="3" type="ORF">J2S41_001058</name>
</gene>
<evidence type="ECO:0000259" key="2">
    <source>
        <dbReference type="PROSITE" id="PS50022"/>
    </source>
</evidence>
<evidence type="ECO:0000313" key="4">
    <source>
        <dbReference type="Proteomes" id="UP001183643"/>
    </source>
</evidence>
<feature type="region of interest" description="Disordered" evidence="1">
    <location>
        <begin position="185"/>
        <end position="206"/>
    </location>
</feature>
<dbReference type="EMBL" id="JAVDYB010000001">
    <property type="protein sequence ID" value="MDR7274280.1"/>
    <property type="molecule type" value="Genomic_DNA"/>
</dbReference>
<comment type="caution">
    <text evidence="3">The sequence shown here is derived from an EMBL/GenBank/DDBJ whole genome shotgun (WGS) entry which is preliminary data.</text>
</comment>
<feature type="domain" description="F5/8 type C" evidence="2">
    <location>
        <begin position="310"/>
        <end position="448"/>
    </location>
</feature>
<dbReference type="PROSITE" id="PS50022">
    <property type="entry name" value="FA58C_3"/>
    <property type="match status" value="1"/>
</dbReference>
<dbReference type="RefSeq" id="WP_310363759.1">
    <property type="nucleotide sequence ID" value="NZ_JAVDYB010000001.1"/>
</dbReference>
<feature type="compositionally biased region" description="Low complexity" evidence="1">
    <location>
        <begin position="153"/>
        <end position="167"/>
    </location>
</feature>
<proteinExistence type="predicted"/>
<dbReference type="Proteomes" id="UP001183643">
    <property type="component" value="Unassembled WGS sequence"/>
</dbReference>
<feature type="compositionally biased region" description="Polar residues" evidence="1">
    <location>
        <begin position="138"/>
        <end position="149"/>
    </location>
</feature>
<dbReference type="SUPFAM" id="SSF49785">
    <property type="entry name" value="Galactose-binding domain-like"/>
    <property type="match status" value="1"/>
</dbReference>
<protein>
    <recommendedName>
        <fullName evidence="2">F5/8 type C domain-containing protein</fullName>
    </recommendedName>
</protein>
<evidence type="ECO:0000256" key="1">
    <source>
        <dbReference type="SAM" id="MobiDB-lite"/>
    </source>
</evidence>
<feature type="compositionally biased region" description="Pro residues" evidence="1">
    <location>
        <begin position="23"/>
        <end position="66"/>
    </location>
</feature>
<dbReference type="Pfam" id="PF00754">
    <property type="entry name" value="F5_F8_type_C"/>
    <property type="match status" value="1"/>
</dbReference>
<feature type="compositionally biased region" description="Low complexity" evidence="1">
    <location>
        <begin position="262"/>
        <end position="317"/>
    </location>
</feature>
<feature type="region of interest" description="Disordered" evidence="1">
    <location>
        <begin position="250"/>
        <end position="322"/>
    </location>
</feature>
<accession>A0AAE3YIT9</accession>
<dbReference type="InterPro" id="IPR000421">
    <property type="entry name" value="FA58C"/>
</dbReference>
<sequence>MQRAVALSGLPPYVGPAADPADGPVPPAAPQPAPVRQPPPTPPRQTPPRQAPPAPAGQMPPAPPHQASPAPAGQTPPAPGAQTPPAPGAQTPPAPAGQTPPTPRRQRSPEQAAAGQAPDEAAGRPGPDRAPVVPVQAAESQRATAQNHPPTFAAAGGASAAGAPVSGGPTFAAPGSVPLYSDLEEEDATRSLPNAVPPAPPARRTGERFRPWLVPLVLVGVIAVAAAVLGSRVPGDDASTAPQATLVPETGTVITLGPPSPATTAVTPSGSPSPSVSPSSTGSPAPSASGGASAAAPVAPAPATSGAPKASPPAAGKVNSGGANLALGRPAVASSLEDDRWPAGAAVDGDMSSRWSSGFADPQWIQVDLGQTWAVTTVDIFWEHAYATAYRVDLSTDGLAWKTVYTTSSGTGGEAIVQAGGAAARYVRVWGTARNGQYGYSILELRVF</sequence>
<feature type="compositionally biased region" description="Low complexity" evidence="1">
    <location>
        <begin position="11"/>
        <end position="22"/>
    </location>
</feature>
<reference evidence="3" key="1">
    <citation type="submission" date="2023-07" db="EMBL/GenBank/DDBJ databases">
        <title>Sequencing the genomes of 1000 actinobacteria strains.</title>
        <authorList>
            <person name="Klenk H.-P."/>
        </authorList>
    </citation>
    <scope>NUCLEOTIDE SEQUENCE</scope>
    <source>
        <strain evidence="3">DSM 44707</strain>
    </source>
</reference>
<keyword evidence="4" id="KW-1185">Reference proteome</keyword>